<feature type="region of interest" description="Disordered" evidence="6">
    <location>
        <begin position="1143"/>
        <end position="1163"/>
    </location>
</feature>
<feature type="compositionally biased region" description="Basic and acidic residues" evidence="6">
    <location>
        <begin position="694"/>
        <end position="712"/>
    </location>
</feature>
<organism evidence="10 11">
    <name type="scientific">[Clostridium] clostridioforme 90A8</name>
    <dbReference type="NCBI Taxonomy" id="999408"/>
    <lineage>
        <taxon>Bacteria</taxon>
        <taxon>Bacillati</taxon>
        <taxon>Bacillota</taxon>
        <taxon>Clostridia</taxon>
        <taxon>Lachnospirales</taxon>
        <taxon>Lachnospiraceae</taxon>
        <taxon>Enterocloster</taxon>
    </lineage>
</organism>
<keyword evidence="2" id="KW-0964">Secreted</keyword>
<feature type="region of interest" description="Disordered" evidence="6">
    <location>
        <begin position="597"/>
        <end position="774"/>
    </location>
</feature>
<feature type="transmembrane region" description="Helical" evidence="7">
    <location>
        <begin position="3556"/>
        <end position="3578"/>
    </location>
</feature>
<evidence type="ECO:0000256" key="2">
    <source>
        <dbReference type="ARBA" id="ARBA00022525"/>
    </source>
</evidence>
<feature type="domain" description="SpaA-like prealbumin fold" evidence="9">
    <location>
        <begin position="3398"/>
        <end position="3484"/>
    </location>
</feature>
<comment type="similarity">
    <text evidence="1">Belongs to the serine-aspartate repeat-containing protein (SDr) family.</text>
</comment>
<feature type="chain" id="PRO_5002395251" evidence="8">
    <location>
        <begin position="31"/>
        <end position="4096"/>
    </location>
</feature>
<feature type="compositionally biased region" description="Acidic residues" evidence="6">
    <location>
        <begin position="626"/>
        <end position="639"/>
    </location>
</feature>
<feature type="domain" description="SpaA-like prealbumin fold" evidence="9">
    <location>
        <begin position="3098"/>
        <end position="3173"/>
    </location>
</feature>
<keyword evidence="7" id="KW-0472">Membrane</keyword>
<dbReference type="EMBL" id="AGYR01000050">
    <property type="protein sequence ID" value="ENZ09598.1"/>
    <property type="molecule type" value="Genomic_DNA"/>
</dbReference>
<reference evidence="10 11" key="1">
    <citation type="submission" date="2013-01" db="EMBL/GenBank/DDBJ databases">
        <title>The Genome Sequence of Clostridium clostridioforme 90A8.</title>
        <authorList>
            <consortium name="The Broad Institute Genome Sequencing Platform"/>
            <person name="Earl A."/>
            <person name="Ward D."/>
            <person name="Feldgarden M."/>
            <person name="Gevers D."/>
            <person name="Courvalin P."/>
            <person name="Lambert T."/>
            <person name="Walker B."/>
            <person name="Young S.K."/>
            <person name="Zeng Q."/>
            <person name="Gargeya S."/>
            <person name="Fitzgerald M."/>
            <person name="Haas B."/>
            <person name="Abouelleil A."/>
            <person name="Alvarado L."/>
            <person name="Arachchi H.M."/>
            <person name="Berlin A.M."/>
            <person name="Chapman S.B."/>
            <person name="Dewar J."/>
            <person name="Goldberg J."/>
            <person name="Griggs A."/>
            <person name="Gujja S."/>
            <person name="Hansen M."/>
            <person name="Howarth C."/>
            <person name="Imamovic A."/>
            <person name="Larimer J."/>
            <person name="McCowan C."/>
            <person name="Murphy C."/>
            <person name="Neiman D."/>
            <person name="Pearson M."/>
            <person name="Priest M."/>
            <person name="Roberts A."/>
            <person name="Saif S."/>
            <person name="Shea T."/>
            <person name="Sisk P."/>
            <person name="Sykes S."/>
            <person name="Wortman J."/>
            <person name="Nusbaum C."/>
            <person name="Birren B."/>
        </authorList>
    </citation>
    <scope>NUCLEOTIDE SEQUENCE [LARGE SCALE GENOMIC DNA]</scope>
    <source>
        <strain evidence="10 11">90A8</strain>
    </source>
</reference>
<evidence type="ECO:0000256" key="5">
    <source>
        <dbReference type="PIRSR" id="PIRSR605754-1"/>
    </source>
</evidence>
<dbReference type="Gene3D" id="2.40.260.10">
    <property type="entry name" value="Sortase"/>
    <property type="match status" value="1"/>
</dbReference>
<evidence type="ECO:0000256" key="8">
    <source>
        <dbReference type="SAM" id="SignalP"/>
    </source>
</evidence>
<feature type="domain" description="SpaA-like prealbumin fold" evidence="9">
    <location>
        <begin position="2798"/>
        <end position="2845"/>
    </location>
</feature>
<keyword evidence="3 8" id="KW-0732">Signal</keyword>
<feature type="transmembrane region" description="Helical" evidence="7">
    <location>
        <begin position="3828"/>
        <end position="3849"/>
    </location>
</feature>
<dbReference type="GO" id="GO:0016787">
    <property type="term" value="F:hydrolase activity"/>
    <property type="evidence" value="ECO:0007669"/>
    <property type="project" value="UniProtKB-KW"/>
</dbReference>
<dbReference type="RefSeq" id="WP_002594155.1">
    <property type="nucleotide sequence ID" value="NZ_KB850984.1"/>
</dbReference>
<evidence type="ECO:0000313" key="10">
    <source>
        <dbReference type="EMBL" id="ENZ09598.1"/>
    </source>
</evidence>
<feature type="active site" description="Acyl-thioester intermediate" evidence="5">
    <location>
        <position position="4080"/>
    </location>
</feature>
<feature type="transmembrane region" description="Helical" evidence="7">
    <location>
        <begin position="3590"/>
        <end position="3606"/>
    </location>
</feature>
<dbReference type="PATRIC" id="fig|999408.3.peg.4751"/>
<dbReference type="PANTHER" id="PTHR36108:SF13">
    <property type="entry name" value="COLOSSIN-B-RELATED"/>
    <property type="match status" value="1"/>
</dbReference>
<feature type="signal peptide" evidence="8">
    <location>
        <begin position="1"/>
        <end position="30"/>
    </location>
</feature>
<evidence type="ECO:0000259" key="9">
    <source>
        <dbReference type="Pfam" id="PF17802"/>
    </source>
</evidence>
<protein>
    <submittedName>
        <fullName evidence="10">SrtB family sortase</fullName>
    </submittedName>
</protein>
<dbReference type="Proteomes" id="UP000013085">
    <property type="component" value="Unassembled WGS sequence"/>
</dbReference>
<feature type="active site" description="Proton donor/acceptor" evidence="5">
    <location>
        <position position="3987"/>
    </location>
</feature>
<dbReference type="HOGENOM" id="CLU_000140_0_0_9"/>
<feature type="transmembrane region" description="Helical" evidence="7">
    <location>
        <begin position="3797"/>
        <end position="3821"/>
    </location>
</feature>
<feature type="domain" description="SpaA-like prealbumin fold" evidence="9">
    <location>
        <begin position="3309"/>
        <end position="3383"/>
    </location>
</feature>
<evidence type="ECO:0000256" key="6">
    <source>
        <dbReference type="SAM" id="MobiDB-lite"/>
    </source>
</evidence>
<dbReference type="Pfam" id="PF04203">
    <property type="entry name" value="Sortase"/>
    <property type="match status" value="1"/>
</dbReference>
<evidence type="ECO:0000256" key="3">
    <source>
        <dbReference type="ARBA" id="ARBA00022729"/>
    </source>
</evidence>
<gene>
    <name evidence="10" type="ORF">HMPREF1090_04424</name>
</gene>
<dbReference type="SUPFAM" id="SSF63817">
    <property type="entry name" value="Sortase"/>
    <property type="match status" value="1"/>
</dbReference>
<dbReference type="SUPFAM" id="SSF49478">
    <property type="entry name" value="Cna protein B-type domain"/>
    <property type="match status" value="1"/>
</dbReference>
<sequence>MRIRNTLKRVMALFLATVLVCTAVRTTSGAGDLINLNPYRQVFRGKNLNAFGRTHRDMNIYQVGEGAGALPALCIQEGRKLPDGSPAKYEQYYVEPGKPVPVIGPFERYLPMVLAYEWLVSDNYYVPARYGVVQVYYWGCMNGYEHNWALQKQAMEKFQAVMNGDPMVMAYFEEMKAHILEGEAEYNGTGSSLLPAWAGSVQKMVLKDGHYELTLDISSCPQLQSTSWSFPDNQWSYQLAPDGRSVTFQYNGKQEPQGTIESAQIQGIENRFYAYIFTPAASENFQKQLGWLDFNRPMASVSFSVGTDAVMAGSGNLELYRHSETFESTYNIDLEKYCAETNQPLEGTVFNVWEDFDFSQVNEQGYEEGEPDGTSGQVYINCMSPEPENNYICDILATDTDGYARHSDARYYNYSKTYCMGHPAPEWIECDHEEDEDCSCDEENDRLRGQWRAEQELCAATCDFHAPNHDEDNREQDISAMEAMLADRDETYERFIELEYSYHLQEKTARTGYILHGKHNDDKEIENVLLSSAQAGGNARSAVYRPSSFVGKAIEPVYTYVAAMGERRSYKYPVPDGQEMELEEQRSIFSLLGEKKEKKKADVPLKETVDGGISQEQEDASGSAGEQEDGDGTQGEDEGTPGNGGQGEPGNESQESEADKNGNLQAKSPVSAPPNLLKSGHGRTILFSGISSEAHTDNFKHQTQKKPEDTETQKIGIARENIDEDTDNSTDKDMQEIKDNTTDTADIRDEAERNSDKENQSRAVQGDRDGEDGVQSEIYEEYEYARKPVSPSYGAVEIEYFLEDTEKDTGEPDGEENRAVRFIRSLFSGEEDDDDSITVSLPSFMDDDLGSMDVSGYGEPDAILYTFKVWNHRTEGRLHINKRDLELHRADGDRSYGLTQGDATLEGAVYGLFAAQDIIHPDGKSGTVYNQNDLTAVAATDKQGNASFLAYTEKPGSRLDDDGNIISPENAAGPENLYNGSSITSSDQGFGTDVYPDYVSLNGEQWIGRPLIMGSYYVMELSRSEGYELSVSGISLKESNRTQDAVSRIHEAGQARISGGLSDYNSMDADGSWNDFIVESYKTENGYDITLTGYPQGAEFYEIKTETETKTYRAVLGSSLQMKVDDQGRPVYQTAKGGEYKIGTDGNPIIRSDTATGSGTEERVPCGETLPYRFRTAPYPSGTAIPADMSKWGQAIEPHYLSEQINGMLEQIGYRPVSDTSPWTKIRLSGQTNAQAAEEIMDWYTVHNFFDCGSVEDIYEMEGSFFALLRHDYSLADAAFPAVYDSVNRKLYVRKTAEVSGGLAGMVGYWIEYQKGEYSLKSAVVSVGEKREINTAIPFGSNIEAAAETVYQPLYETYREGDIVLDREGNPIPLLERVYEYEDRTETYETDKLEPVSAVYDGATGSYVIHVENSMDWSDRTEPVYTEFRVVTKEKSIDWEGEELPYSQYLTDIAGVGVSAFAAVPPLDEGSYVVFQALNYPGQNQPVQEAGTGSGPLLVLQRVIKQSVKVTKDISQSSYDGVNTYGAVHNDPLTVLLGLFKGDGSSQGAKLLSQFKFKAYLKSNLENIFVDSAGSIISEDIGTADFKGDVQKIFLPPKDGNGQRLLETKEDGSYDYTKFFDAMYAAVQVEKGKKPQEAIRQFAVDYYDIDTYKMEILAAEPGLNSDAAYEKALLRAVKEAGSYLSVFTGLDDRLAIAWDSDAGGGADNDVTTLQCNTRNGKDDYYNHSIMLAYGTYIIVEQVPADVDRELANRHFTRDYPREITLPFVPDIGRDEGTGEADVNYQTGSPYFRYDSTDTPEDLIRKYKIRFNEETHIIQANGQDGGFEIYKYGLDKDVRPGRSLTSQAPYEEEYMDGGNNAVKGYYAGYTSQSEDAGIMDGVVYDGYETADGQLEVRDQVATMKGMRTAIDGKFASMLVPWTVLPPAVDRINPDTGNVETLIPSGTGGDFNFVAFAQEDFEDEYYNSRLRIEKLDSETGDSIIHDGALFKIYAAKRDVEKKGMSTVAGSGNVLYGEAVDWRGNPVTDADGKRILYPRVGKNNGSRDDLPVRLDKEGIPQYDESQLIRQEDQEGNETGIFKAYSTIREIVIDGQVKKVPVGYIETYKPLGAGAYVLVEIQAPGGYVKSRPVAFEVYADSVSFYREKRNTDGTTDGWEEDTAVKYQYAIPVAGSTNKVRTRTVSRIKVEDYPSRMEIHKVEDGDSLVGNQNILQKTDAQGMAETSGGFEENVTVNDAGDRLAYKVSGRKEKLEERGDVRDIVYNPETMQWDGDVTKPFDEYSEHIAEGTEKALKAMPGVKPLYLPDGTFSGRGIRFDISVSGAGLSLYHAMEIEKTGEHVYKGVSATVKDGRVTGITDTNTGTHKEIRVVGEENSPGNAMKTHKASWNVWDTVIVDNGPVNLYFYDLNQVDTREDPDTGELLVLDKKGNPLCFADSVTGMAYVYDDYGRMLAYTVDDEGNKILVKSIQVRKDENGQTIYENKTTVDDENGLPIYYTGKNVAAKDESWTTDNSMDSYGNPETSGAGHSIARLPFGAYILEEQGVPYDQGYIQARHMGLILRDTDEVQKYFMQNEFTKTAFAKLDVRTQKEVRGAVMTLYRAGLDSDGSPLKEQDGIYKKGQVYASWISGYQYDDNGNMKMDEHGEPVTTTEPHWIDHIPVGYYVLEETICPYEQGYVQSEAVNIDVLETGDVQSFEMEDDFTSIDILKYDTRNGDVIYGDSEAYLTLYRPILDEKGFPVLENGIPRYDETGRIFTFRAATYKDGQEVAATGRVVPDAGGNHPIIKYDYDFREIPGTYQGRYYYTEQGTVRLEYLPVGNYVLAETENPEGYATADPILINIEEKGHLKEIQYFKMGDKPLELEVSKVDITGGKEVNGAKLAIYPVDERGNVSEMPLVLHQPSEDGQYQDIEAVWISGLDGRYTEEDEYQGLIPPGFQPGDLKPHILEYIPEGEYILREITTPYGFLQSVDIPFTITDSRILQKTEMTDEIPDGILRIIKSDSDQPDEKLQGAEFCLVNQTTGSICGTVTTDQQGQAQFGPQPIGYVDRDGNFKPYTYVCSETKAAPGHMLTIEPYEFQFHYRNELTDIIVCEYNPANDTNRVVTDKLSGNTEEMLEGAVLRIERRTESGWETAEEWTTGRQGHYTKNLSAGEYRLVEVKAPEGYELQETPVEFTIRDGMTEIPRLVMRNYTTIVDVEKTSAETGNLLGGARLQLIDKSDGTVVREWTSEAGSGQRFYGLKPGTYIIHELQAPSGYERTEDQEIVVKDWTGTEGPEMGRGDDKVLHNMIQVFRFENRTASSSGGGNRPRPKVEYITFKKTDVSGKVLQGAEFTFYDQTGRAIGTSVSDSTGTFRIRRPENGTYTFRETKAPNGYALNPDIFSFTVNGSDVIRGTYEVVDKELEFTITKLDGDSGLPLMGARFRIEKGVSGVADKGLETEGEGGTEAVTGADGTFTYHSATPGLYVIRETEAPQGYQLSDEVYEFTLDAVGRILGGAMTQDGAVMQDGTTTQDGIIIYNWKEKPPVRKIGSITAVYQVGNRFGKGTYHFGSGHRDTVRTGDDLPVAAAAAMTVLCVAGFSMCLCMKRKKEWSQGRKWMVFILILIPITIYLAFDVMAEETDTLSVSGKMIYTSMEDIEPVPQTAWILARDDISGKERNVLLPLVSYHFSDKHWEDGFRLDLTVTDYDAGFYEVGGVRIEARKEEIRESLTSHETEILSQAGLDSEAYRIDQFQWNGEIYEKDGVLCRNLTAVGRKMVADCTAVYGGEISRSVFLDDIEGDDKSGQIGYSGIDERYVVKNSVRPLFSGITAFVVGICSVVLIAAVALTMIKRTRPYGMAVAMFMFFAGVVFSLRFLVKTGLDYADGRRGYRMVQDEAYGREVKEIREGYAAEAVDANGEGYSDEVRYTDGKENPKGNSACGKPDLNEAALVSINPEYQFWLSVPGTEIDYPVVRHEDNEYYLNHNFYQEQHISGCVFADSSAVPLAVDNTVLYGHNMKDGSMFADLKKYGEEAFFRENPVIQVFYRGKWLECPIFSCQLRHQSDAGAYGTNFMEEEWLPYLEKMGAASLYETGIIPEGDEKLITLSTCYGKDQYLIVQALLHGM</sequence>
<proteinExistence type="inferred from homology"/>
<dbReference type="InterPro" id="IPR041033">
    <property type="entry name" value="SpaA_PFL_dom_1"/>
</dbReference>
<dbReference type="CDD" id="cd05826">
    <property type="entry name" value="Sortase_B"/>
    <property type="match status" value="1"/>
</dbReference>
<evidence type="ECO:0000256" key="4">
    <source>
        <dbReference type="ARBA" id="ARBA00022801"/>
    </source>
</evidence>
<keyword evidence="4" id="KW-0378">Hydrolase</keyword>
<dbReference type="Pfam" id="PF17802">
    <property type="entry name" value="SpaA"/>
    <property type="match status" value="6"/>
</dbReference>
<feature type="domain" description="SpaA-like prealbumin fold" evidence="9">
    <location>
        <begin position="3189"/>
        <end position="3262"/>
    </location>
</feature>
<accession>A0A0E2H623</accession>
<dbReference type="InterPro" id="IPR005754">
    <property type="entry name" value="Sortase"/>
</dbReference>
<evidence type="ECO:0000256" key="1">
    <source>
        <dbReference type="ARBA" id="ARBA00007257"/>
    </source>
</evidence>
<dbReference type="InterPro" id="IPR009835">
    <property type="entry name" value="SrtB"/>
</dbReference>
<keyword evidence="7" id="KW-1133">Transmembrane helix</keyword>
<dbReference type="InterPro" id="IPR023365">
    <property type="entry name" value="Sortase_dom-sf"/>
</dbReference>
<evidence type="ECO:0000313" key="11">
    <source>
        <dbReference type="Proteomes" id="UP000013085"/>
    </source>
</evidence>
<dbReference type="PANTHER" id="PTHR36108">
    <property type="entry name" value="COLOSSIN-B-RELATED"/>
    <property type="match status" value="1"/>
</dbReference>
<feature type="compositionally biased region" description="Basic and acidic residues" evidence="6">
    <location>
        <begin position="597"/>
        <end position="609"/>
    </location>
</feature>
<feature type="domain" description="SpaA-like prealbumin fold" evidence="9">
    <location>
        <begin position="2990"/>
        <end position="3075"/>
    </location>
</feature>
<comment type="caution">
    <text evidence="10">The sequence shown here is derived from an EMBL/GenBank/DDBJ whole genome shotgun (WGS) entry which is preliminary data.</text>
</comment>
<keyword evidence="7" id="KW-0812">Transmembrane</keyword>
<dbReference type="InterPro" id="IPR013783">
    <property type="entry name" value="Ig-like_fold"/>
</dbReference>
<dbReference type="Gene3D" id="2.60.40.10">
    <property type="entry name" value="Immunoglobulins"/>
    <property type="match status" value="9"/>
</dbReference>
<evidence type="ECO:0000256" key="7">
    <source>
        <dbReference type="SAM" id="Phobius"/>
    </source>
</evidence>
<name>A0A0E2H623_9FIRM</name>
<feature type="compositionally biased region" description="Basic and acidic residues" evidence="6">
    <location>
        <begin position="729"/>
        <end position="768"/>
    </location>
</feature>